<dbReference type="AlphaFoldDB" id="A0AAV8QKE2"/>
<comment type="caution">
    <text evidence="1">The sequence shown here is derived from an EMBL/GenBank/DDBJ whole genome shotgun (WGS) entry which is preliminary data.</text>
</comment>
<reference evidence="1 2" key="1">
    <citation type="submission" date="2022-12" db="EMBL/GenBank/DDBJ databases">
        <title>Chromosome-scale assembly of the Ensete ventricosum genome.</title>
        <authorList>
            <person name="Dussert Y."/>
            <person name="Stocks J."/>
            <person name="Wendawek A."/>
            <person name="Woldeyes F."/>
            <person name="Nichols R.A."/>
            <person name="Borrell J.S."/>
        </authorList>
    </citation>
    <scope>NUCLEOTIDE SEQUENCE [LARGE SCALE GENOMIC DNA]</scope>
    <source>
        <strain evidence="2">cv. Maze</strain>
        <tissue evidence="1">Seeds</tissue>
    </source>
</reference>
<evidence type="ECO:0000313" key="2">
    <source>
        <dbReference type="Proteomes" id="UP001222027"/>
    </source>
</evidence>
<organism evidence="1 2">
    <name type="scientific">Ensete ventricosum</name>
    <name type="common">Abyssinian banana</name>
    <name type="synonym">Musa ensete</name>
    <dbReference type="NCBI Taxonomy" id="4639"/>
    <lineage>
        <taxon>Eukaryota</taxon>
        <taxon>Viridiplantae</taxon>
        <taxon>Streptophyta</taxon>
        <taxon>Embryophyta</taxon>
        <taxon>Tracheophyta</taxon>
        <taxon>Spermatophyta</taxon>
        <taxon>Magnoliopsida</taxon>
        <taxon>Liliopsida</taxon>
        <taxon>Zingiberales</taxon>
        <taxon>Musaceae</taxon>
        <taxon>Ensete</taxon>
    </lineage>
</organism>
<protein>
    <submittedName>
        <fullName evidence="1">Uncharacterized protein</fullName>
    </submittedName>
</protein>
<accession>A0AAV8QKE2</accession>
<dbReference type="Proteomes" id="UP001222027">
    <property type="component" value="Unassembled WGS sequence"/>
</dbReference>
<evidence type="ECO:0000313" key="1">
    <source>
        <dbReference type="EMBL" id="KAJ8477074.1"/>
    </source>
</evidence>
<proteinExistence type="predicted"/>
<dbReference type="EMBL" id="JAQQAF010000006">
    <property type="protein sequence ID" value="KAJ8477074.1"/>
    <property type="molecule type" value="Genomic_DNA"/>
</dbReference>
<gene>
    <name evidence="1" type="ORF">OPV22_020801</name>
</gene>
<sequence>MFQQAYYGAIKVMLQVEEIQHAILKIGDLCIGLSNRLVFLSLLLNCLLLRLPLNKMISRVQYFPRRKSFRTRAIDMTPKSCSLTVPSYTSTPHRTLYRTKPSSVY</sequence>
<name>A0AAV8QKE2_ENSVE</name>
<keyword evidence="2" id="KW-1185">Reference proteome</keyword>